<organism evidence="3 4">
    <name type="scientific">Skermanella stibiiresistens SB22</name>
    <dbReference type="NCBI Taxonomy" id="1385369"/>
    <lineage>
        <taxon>Bacteria</taxon>
        <taxon>Pseudomonadati</taxon>
        <taxon>Pseudomonadota</taxon>
        <taxon>Alphaproteobacteria</taxon>
        <taxon>Rhodospirillales</taxon>
        <taxon>Azospirillaceae</taxon>
        <taxon>Skermanella</taxon>
    </lineage>
</organism>
<dbReference type="RefSeq" id="WP_051513593.1">
    <property type="nucleotide sequence ID" value="NZ_AVFL01000036.1"/>
</dbReference>
<dbReference type="Proteomes" id="UP000019486">
    <property type="component" value="Unassembled WGS sequence"/>
</dbReference>
<accession>W9GZ53</accession>
<name>W9GZ53_9PROT</name>
<dbReference type="InterPro" id="IPR015330">
    <property type="entry name" value="DNA_primase/pol_bifunc_N"/>
</dbReference>
<sequence>MREVPGSELLVAALAYAARGWRVFPCRAGGKEPCKADGFFEHGCRDATSDPDRVRALWRRWPSANVGLACGPDSGVWVLDSDIDAAKGKDGEATLGRLVAEHGALPETLRQLTPSGGIHRIFANPVGLDVRNSSQKRLGNGLDTRGEGGYILAPPSIHPNGGRYAWATDAEVPIAEAPAWLLAMLLDAPAPKVGRPAPPSTDSMPAYARKALDDEAQRVRGTQPGGQNDALNSAAFSLGQLVGGGALPRSLVEQHLTAAALAWTHDPKKDRWTIAQIERRVKDGIDAGMAQPRGVPEPSPSTRGSMTRRGDRLGPRDRRPAVSEAAAHAGRAVWGGRSPIDGTPADGYLRALGIEVRSLGQSLASLGYAEVDYLHAAAKGEPPRVIGRWPCLVAGLAGDQRRVVAVHVVYLDAADPTRAATIAAPETGEILPARRTIGAIHGASVRLGPAGASMVLASGIETALAVRMVRPHDPVWSAITLDNLRHVVLPPECRAVTLAVNGKGARDARIARHVEAAGSAQAAGGRGVRTMWVPSLVSSAAGSAGAR</sequence>
<dbReference type="InterPro" id="IPR055570">
    <property type="entry name" value="DUF7146"/>
</dbReference>
<comment type="caution">
    <text evidence="3">The sequence shown here is derived from an EMBL/GenBank/DDBJ whole genome shotgun (WGS) entry which is preliminary data.</text>
</comment>
<dbReference type="SMART" id="SM00943">
    <property type="entry name" value="Prim-Pol"/>
    <property type="match status" value="1"/>
</dbReference>
<dbReference type="PATRIC" id="fig|1385369.3.peg.6193"/>
<evidence type="ECO:0000259" key="2">
    <source>
        <dbReference type="SMART" id="SM00943"/>
    </source>
</evidence>
<evidence type="ECO:0000313" key="3">
    <source>
        <dbReference type="EMBL" id="EWY36758.1"/>
    </source>
</evidence>
<feature type="region of interest" description="Disordered" evidence="1">
    <location>
        <begin position="287"/>
        <end position="328"/>
    </location>
</feature>
<keyword evidence="4" id="KW-1185">Reference proteome</keyword>
<dbReference type="EMBL" id="AVFL01000036">
    <property type="protein sequence ID" value="EWY36758.1"/>
    <property type="molecule type" value="Genomic_DNA"/>
</dbReference>
<gene>
    <name evidence="3" type="ORF">N825_25325</name>
</gene>
<feature type="compositionally biased region" description="Basic and acidic residues" evidence="1">
    <location>
        <begin position="308"/>
        <end position="321"/>
    </location>
</feature>
<evidence type="ECO:0000313" key="4">
    <source>
        <dbReference type="Proteomes" id="UP000019486"/>
    </source>
</evidence>
<reference evidence="3 4" key="1">
    <citation type="submission" date="2013-08" db="EMBL/GenBank/DDBJ databases">
        <title>The genome sequence of Skermanella stibiiresistens.</title>
        <authorList>
            <person name="Zhu W."/>
            <person name="Wang G."/>
        </authorList>
    </citation>
    <scope>NUCLEOTIDE SEQUENCE [LARGE SCALE GENOMIC DNA]</scope>
    <source>
        <strain evidence="3 4">SB22</strain>
    </source>
</reference>
<dbReference type="AlphaFoldDB" id="W9GZ53"/>
<evidence type="ECO:0000256" key="1">
    <source>
        <dbReference type="SAM" id="MobiDB-lite"/>
    </source>
</evidence>
<protein>
    <recommendedName>
        <fullName evidence="2">DNA primase/polymerase bifunctional N-terminal domain-containing protein</fullName>
    </recommendedName>
</protein>
<dbReference type="Pfam" id="PF23639">
    <property type="entry name" value="DUF7146"/>
    <property type="match status" value="1"/>
</dbReference>
<dbReference type="STRING" id="1385369.N825_25325"/>
<dbReference type="SUPFAM" id="SSF56747">
    <property type="entry name" value="Prim-pol domain"/>
    <property type="match status" value="1"/>
</dbReference>
<dbReference type="Pfam" id="PF09250">
    <property type="entry name" value="Prim-Pol"/>
    <property type="match status" value="1"/>
</dbReference>
<feature type="domain" description="DNA primase/polymerase bifunctional N-terminal" evidence="2">
    <location>
        <begin position="13"/>
        <end position="181"/>
    </location>
</feature>
<dbReference type="OrthoDB" id="123525at2"/>
<dbReference type="CDD" id="cd04859">
    <property type="entry name" value="Prim_Pol"/>
    <property type="match status" value="1"/>
</dbReference>
<proteinExistence type="predicted"/>